<evidence type="ECO:0000256" key="1">
    <source>
        <dbReference type="SAM" id="SignalP"/>
    </source>
</evidence>
<feature type="chain" id="PRO_5010280143" evidence="1">
    <location>
        <begin position="31"/>
        <end position="404"/>
    </location>
</feature>
<sequence>MSLKGSRRRRPAAIHIAAAGLAVTAPLATARAEITGKVDVSASAGYASNPFLNDVGDKDSGFVEGAIRPSLAITGARGRTDITTYYRRTEYFRRYNDSNAYGGSVRATRQLSEKIDARALLSFDSSIVGADDPDGDLVDPELPENPDIGLIGARQRRHMLNGSAGLTYRPNARDSWSADFRATKSDYPDNSRLPIEVGQDYVSYGGTLGYSHAISETSSLGASVTYTEVDYEAAGRDSRIISPQLTYSRRFGGGWTLAAGAGVSFTQRKLLTGNDNSTAFTGNIEVCREGSRGNLCIGGSRSTTATGFGGVRNETEGHLTHSYKLSERSSLSSRISYSRNGNAALPTSGSRDYLTVSTLYSRSLNERLRVTAYVGYRDIYRSTVSPPADISGRLGLAYTLGDRR</sequence>
<accession>A0A1S1HF31</accession>
<organism evidence="2 3">
    <name type="scientific">Edaphosphingomonas haloaromaticamans</name>
    <dbReference type="NCBI Taxonomy" id="653954"/>
    <lineage>
        <taxon>Bacteria</taxon>
        <taxon>Pseudomonadati</taxon>
        <taxon>Pseudomonadota</taxon>
        <taxon>Alphaproteobacteria</taxon>
        <taxon>Sphingomonadales</taxon>
        <taxon>Rhizorhabdaceae</taxon>
        <taxon>Edaphosphingomonas</taxon>
    </lineage>
</organism>
<feature type="signal peptide" evidence="1">
    <location>
        <begin position="1"/>
        <end position="30"/>
    </location>
</feature>
<proteinExistence type="predicted"/>
<dbReference type="AlphaFoldDB" id="A0A1S1HF31"/>
<comment type="caution">
    <text evidence="2">The sequence shown here is derived from an EMBL/GenBank/DDBJ whole genome shotgun (WGS) entry which is preliminary data.</text>
</comment>
<name>A0A1S1HF31_9SPHN</name>
<evidence type="ECO:0000313" key="3">
    <source>
        <dbReference type="Proteomes" id="UP000179467"/>
    </source>
</evidence>
<dbReference type="Proteomes" id="UP000179467">
    <property type="component" value="Unassembled WGS sequence"/>
</dbReference>
<dbReference type="EMBL" id="MIPT01000001">
    <property type="protein sequence ID" value="OHT20869.1"/>
    <property type="molecule type" value="Genomic_DNA"/>
</dbReference>
<protein>
    <submittedName>
        <fullName evidence="2">Uncharacterized protein</fullName>
    </submittedName>
</protein>
<gene>
    <name evidence="2" type="ORF">BHE75_02873</name>
</gene>
<keyword evidence="1" id="KW-0732">Signal</keyword>
<reference evidence="2 3" key="1">
    <citation type="submission" date="2016-09" db="EMBL/GenBank/DDBJ databases">
        <title>Metabolic pathway, cell adaptation mechanisms and a novel monoxygenase revealed through proteogenomic-transcription analysis of a Sphingomonas haloaromaticamans strain degrading the fungicide ortho-phenylphenol.</title>
        <authorList>
            <person name="Perruchon C."/>
            <person name="Papadopoulou E.S."/>
            <person name="Rousidou C."/>
            <person name="Vasileiadis S."/>
            <person name="Tanou G."/>
            <person name="Amoutzias G."/>
            <person name="Molassiotis A."/>
            <person name="Karpouzas D.G."/>
        </authorList>
    </citation>
    <scope>NUCLEOTIDE SEQUENCE [LARGE SCALE GENOMIC DNA]</scope>
    <source>
        <strain evidence="2 3">P3</strain>
    </source>
</reference>
<keyword evidence="3" id="KW-1185">Reference proteome</keyword>
<dbReference type="SUPFAM" id="SSF56935">
    <property type="entry name" value="Porins"/>
    <property type="match status" value="1"/>
</dbReference>
<dbReference type="RefSeq" id="WP_070934262.1">
    <property type="nucleotide sequence ID" value="NZ_MIPT01000001.1"/>
</dbReference>
<evidence type="ECO:0000313" key="2">
    <source>
        <dbReference type="EMBL" id="OHT20869.1"/>
    </source>
</evidence>